<dbReference type="Gene3D" id="3.40.630.30">
    <property type="match status" value="1"/>
</dbReference>
<feature type="domain" description="N-acetyltransferase" evidence="1">
    <location>
        <begin position="16"/>
        <end position="177"/>
    </location>
</feature>
<dbReference type="AlphaFoldDB" id="A0A1H6UCY0"/>
<keyword evidence="2" id="KW-0808">Transferase</keyword>
<protein>
    <submittedName>
        <fullName evidence="2">Protein N-acetyltransferase, RimJ/RimL family</fullName>
    </submittedName>
</protein>
<dbReference type="PROSITE" id="PS51186">
    <property type="entry name" value="GNAT"/>
    <property type="match status" value="1"/>
</dbReference>
<gene>
    <name evidence="2" type="ORF">SAMN04488018_106185</name>
</gene>
<evidence type="ECO:0000313" key="3">
    <source>
        <dbReference type="Proteomes" id="UP000183077"/>
    </source>
</evidence>
<dbReference type="EMBL" id="FNYS01000006">
    <property type="protein sequence ID" value="SEI90209.1"/>
    <property type="molecule type" value="Genomic_DNA"/>
</dbReference>
<dbReference type="RefSeq" id="WP_063176193.1">
    <property type="nucleotide sequence ID" value="NZ_FNYS01000006.1"/>
</dbReference>
<dbReference type="Pfam" id="PF00583">
    <property type="entry name" value="Acetyltransf_1"/>
    <property type="match status" value="1"/>
</dbReference>
<dbReference type="GO" id="GO:0016747">
    <property type="term" value="F:acyltransferase activity, transferring groups other than amino-acyl groups"/>
    <property type="evidence" value="ECO:0007669"/>
    <property type="project" value="InterPro"/>
</dbReference>
<dbReference type="InterPro" id="IPR016181">
    <property type="entry name" value="Acyl_CoA_acyltransferase"/>
</dbReference>
<dbReference type="CDD" id="cd04301">
    <property type="entry name" value="NAT_SF"/>
    <property type="match status" value="1"/>
</dbReference>
<dbReference type="InterPro" id="IPR000182">
    <property type="entry name" value="GNAT_dom"/>
</dbReference>
<accession>A0A1H6UCY0</accession>
<name>A0A1H6UCY0_9FLAO</name>
<proteinExistence type="predicted"/>
<dbReference type="GeneID" id="82256977"/>
<evidence type="ECO:0000313" key="2">
    <source>
        <dbReference type="EMBL" id="SEI90209.1"/>
    </source>
</evidence>
<dbReference type="Proteomes" id="UP000183077">
    <property type="component" value="Unassembled WGS sequence"/>
</dbReference>
<dbReference type="PANTHER" id="PTHR43072">
    <property type="entry name" value="N-ACETYLTRANSFERASE"/>
    <property type="match status" value="1"/>
</dbReference>
<dbReference type="SUPFAM" id="SSF55729">
    <property type="entry name" value="Acyl-CoA N-acyltransferases (Nat)"/>
    <property type="match status" value="1"/>
</dbReference>
<sequence length="181" mass="20432">MSLLPFTTTLKNGTQITIRLATINDSTTLLALIKEYLDNSEYIPLNAIDFTKTPRDIANWINQLNTSPNSLMLVAEYQGELIGNLDLTGHHRSTMFHTAVLGMGIAMNWRNTGVGTTLLKTALEWAKNSPLEIISLDVYTENKSGIALYQKLGFKEVGVIPDFIKDNDRYYDNMKMWLSLR</sequence>
<reference evidence="2 3" key="1">
    <citation type="submission" date="2016-10" db="EMBL/GenBank/DDBJ databases">
        <authorList>
            <person name="de Groot N.N."/>
        </authorList>
    </citation>
    <scope>NUCLEOTIDE SEQUENCE [LARGE SCALE GENOMIC DNA]</scope>
    <source>
        <strain evidence="2 3">DSM 23048</strain>
    </source>
</reference>
<organism evidence="2 3">
    <name type="scientific">Myroides marinus</name>
    <dbReference type="NCBI Taxonomy" id="703342"/>
    <lineage>
        <taxon>Bacteria</taxon>
        <taxon>Pseudomonadati</taxon>
        <taxon>Bacteroidota</taxon>
        <taxon>Flavobacteriia</taxon>
        <taxon>Flavobacteriales</taxon>
        <taxon>Flavobacteriaceae</taxon>
        <taxon>Myroides</taxon>
    </lineage>
</organism>
<evidence type="ECO:0000259" key="1">
    <source>
        <dbReference type="PROSITE" id="PS51186"/>
    </source>
</evidence>